<dbReference type="RefSeq" id="WP_238846971.1">
    <property type="nucleotide sequence ID" value="NZ_CP046172.1"/>
</dbReference>
<dbReference type="Gene3D" id="3.40.1800.10">
    <property type="entry name" value="His-Me finger endonucleases"/>
    <property type="match status" value="1"/>
</dbReference>
<evidence type="ECO:0000313" key="1">
    <source>
        <dbReference type="EMBL" id="QIS16469.1"/>
    </source>
</evidence>
<gene>
    <name evidence="1" type="ORF">F5544_43310</name>
</gene>
<name>A0A6G9YT26_9NOCA</name>
<dbReference type="InterPro" id="IPR038563">
    <property type="entry name" value="Endonuclease_7_sf"/>
</dbReference>
<reference evidence="1 2" key="1">
    <citation type="journal article" date="2019" name="ACS Chem. Biol.">
        <title>Identification and Mobilization of a Cryptic Antibiotic Biosynthesis Gene Locus from a Human-Pathogenic Nocardia Isolate.</title>
        <authorList>
            <person name="Herisse M."/>
            <person name="Ishida K."/>
            <person name="Porter J.L."/>
            <person name="Howden B."/>
            <person name="Hertweck C."/>
            <person name="Stinear T.P."/>
            <person name="Pidot S.J."/>
        </authorList>
    </citation>
    <scope>NUCLEOTIDE SEQUENCE [LARGE SCALE GENOMIC DNA]</scope>
    <source>
        <strain evidence="1 2">AUSMDU00012717</strain>
    </source>
</reference>
<dbReference type="InterPro" id="IPR044925">
    <property type="entry name" value="His-Me_finger_sf"/>
</dbReference>
<dbReference type="SUPFAM" id="SSF54060">
    <property type="entry name" value="His-Me finger endonucleases"/>
    <property type="match status" value="1"/>
</dbReference>
<dbReference type="AlphaFoldDB" id="A0A6G9YT26"/>
<dbReference type="EMBL" id="CP046172">
    <property type="protein sequence ID" value="QIS16469.1"/>
    <property type="molecule type" value="Genomic_DNA"/>
</dbReference>
<proteinExistence type="predicted"/>
<evidence type="ECO:0000313" key="2">
    <source>
        <dbReference type="Proteomes" id="UP000503540"/>
    </source>
</evidence>
<protein>
    <recommendedName>
        <fullName evidence="3">Recombination endonuclease VII</fullName>
    </recommendedName>
</protein>
<organism evidence="1 2">
    <name type="scientific">Nocardia arthritidis</name>
    <dbReference type="NCBI Taxonomy" id="228602"/>
    <lineage>
        <taxon>Bacteria</taxon>
        <taxon>Bacillati</taxon>
        <taxon>Actinomycetota</taxon>
        <taxon>Actinomycetes</taxon>
        <taxon>Mycobacteriales</taxon>
        <taxon>Nocardiaceae</taxon>
        <taxon>Nocardia</taxon>
    </lineage>
</organism>
<accession>A0A6G9YT26</accession>
<evidence type="ECO:0008006" key="3">
    <source>
        <dbReference type="Google" id="ProtNLM"/>
    </source>
</evidence>
<keyword evidence="2" id="KW-1185">Reference proteome</keyword>
<dbReference type="KEGG" id="nah:F5544_43310"/>
<dbReference type="Pfam" id="PF02945">
    <property type="entry name" value="Endonuclease_7"/>
    <property type="match status" value="1"/>
</dbReference>
<dbReference type="InterPro" id="IPR004211">
    <property type="entry name" value="Endonuclease_7"/>
</dbReference>
<sequence>MLLKPAKISQPRCIDCAKEGIANKRKVSGKPSLCATHRRARRTSRRDYLWEKHLRETYDLSSDEYWQLYEAQEGKCYICDRPRARDRKKLSVDHCHATGRIRGLLCQRCNRDVLGYFRDEIAAFVRGQQYLTKPPAYAVIGVRVVPSHEGEQH</sequence>
<dbReference type="Proteomes" id="UP000503540">
    <property type="component" value="Chromosome"/>
</dbReference>